<reference evidence="2 3" key="1">
    <citation type="submission" date="2016-12" db="EMBL/GenBank/DDBJ databases">
        <authorList>
            <person name="Song W.-J."/>
            <person name="Kurnit D.M."/>
        </authorList>
    </citation>
    <scope>NUCLEOTIDE SEQUENCE [LARGE SCALE GENOMIC DNA]</scope>
    <source>
        <strain evidence="2 3">DSM 12503</strain>
    </source>
</reference>
<dbReference type="EMBL" id="FRFD01000007">
    <property type="protein sequence ID" value="SHO50050.1"/>
    <property type="molecule type" value="Genomic_DNA"/>
</dbReference>
<keyword evidence="1" id="KW-0812">Transmembrane</keyword>
<proteinExistence type="predicted"/>
<evidence type="ECO:0000256" key="1">
    <source>
        <dbReference type="SAM" id="Phobius"/>
    </source>
</evidence>
<dbReference type="STRING" id="1121345.SAMN02745217_02550"/>
<dbReference type="OrthoDB" id="2058587at2"/>
<dbReference type="RefSeq" id="WP_073589241.1">
    <property type="nucleotide sequence ID" value="NZ_FRFD01000007.1"/>
</dbReference>
<evidence type="ECO:0000313" key="3">
    <source>
        <dbReference type="Proteomes" id="UP000184612"/>
    </source>
</evidence>
<evidence type="ECO:0008006" key="4">
    <source>
        <dbReference type="Google" id="ProtNLM"/>
    </source>
</evidence>
<name>A0A1M7YBN4_9FIRM</name>
<accession>A0A1M7YBN4</accession>
<evidence type="ECO:0000313" key="2">
    <source>
        <dbReference type="EMBL" id="SHO50050.1"/>
    </source>
</evidence>
<dbReference type="Proteomes" id="UP000184612">
    <property type="component" value="Unassembled WGS sequence"/>
</dbReference>
<keyword evidence="1" id="KW-0472">Membrane</keyword>
<keyword evidence="3" id="KW-1185">Reference proteome</keyword>
<dbReference type="AlphaFoldDB" id="A0A1M7YBN4"/>
<feature type="transmembrane region" description="Helical" evidence="1">
    <location>
        <begin position="6"/>
        <end position="30"/>
    </location>
</feature>
<protein>
    <recommendedName>
        <fullName evidence="4">Bacteriophage holin of superfamily 6 (Holin_LLH)</fullName>
    </recommendedName>
</protein>
<sequence>MDLQPILETIINGVLVVVIPVVTTAAIAFVREKVKGSQIEEAIDIVLDAVDETNQTFADQLRADGKFDEYHQKEALEKSLKKSLSMMNERMLKFLDKEFNDAEAWIVSKIESACKINKAERSA</sequence>
<keyword evidence="1" id="KW-1133">Transmembrane helix</keyword>
<organism evidence="2 3">
    <name type="scientific">Anaerocolumna xylanovorans DSM 12503</name>
    <dbReference type="NCBI Taxonomy" id="1121345"/>
    <lineage>
        <taxon>Bacteria</taxon>
        <taxon>Bacillati</taxon>
        <taxon>Bacillota</taxon>
        <taxon>Clostridia</taxon>
        <taxon>Lachnospirales</taxon>
        <taxon>Lachnospiraceae</taxon>
        <taxon>Anaerocolumna</taxon>
    </lineage>
</organism>
<gene>
    <name evidence="2" type="ORF">SAMN02745217_02550</name>
</gene>